<feature type="compositionally biased region" description="Basic and acidic residues" evidence="1">
    <location>
        <begin position="1680"/>
        <end position="1719"/>
    </location>
</feature>
<dbReference type="GeneID" id="108741618"/>
<dbReference type="InterPro" id="IPR056742">
    <property type="entry name" value="BLTP1_C"/>
</dbReference>
<dbReference type="OrthoDB" id="6722823at2759"/>
<feature type="compositionally biased region" description="Polar residues" evidence="1">
    <location>
        <begin position="1137"/>
        <end position="1157"/>
    </location>
</feature>
<feature type="compositionally biased region" description="Polar residues" evidence="1">
    <location>
        <begin position="1720"/>
        <end position="1729"/>
    </location>
</feature>
<dbReference type="InterPro" id="IPR033616">
    <property type="entry name" value="BLTP1"/>
</dbReference>
<dbReference type="PANTHER" id="PTHR31640">
    <property type="entry name" value="TRANSMEMBRANE PROTEIN KIAA1109"/>
    <property type="match status" value="1"/>
</dbReference>
<feature type="region of interest" description="Disordered" evidence="1">
    <location>
        <begin position="1270"/>
        <end position="1338"/>
    </location>
</feature>
<dbReference type="SMART" id="SM01220">
    <property type="entry name" value="FSA_C"/>
    <property type="match status" value="1"/>
</dbReference>
<feature type="region of interest" description="Disordered" evidence="1">
    <location>
        <begin position="1122"/>
        <end position="1157"/>
    </location>
</feature>
<dbReference type="InterPro" id="IPR056741">
    <property type="entry name" value="BLTP1_M"/>
</dbReference>
<feature type="region of interest" description="Disordered" evidence="1">
    <location>
        <begin position="1671"/>
        <end position="1734"/>
    </location>
</feature>
<feature type="region of interest" description="Disordered" evidence="1">
    <location>
        <begin position="1"/>
        <end position="61"/>
    </location>
</feature>
<evidence type="ECO:0000313" key="3">
    <source>
        <dbReference type="Proteomes" id="UP000192223"/>
    </source>
</evidence>
<feature type="compositionally biased region" description="Basic and acidic residues" evidence="1">
    <location>
        <begin position="1304"/>
        <end position="1320"/>
    </location>
</feature>
<sequence>QPVEIRPPKSSVSDHTDLKHQSSTSDIQEINVIGGGKSKTSDVGSVTSQIKPTVSPSPSIRSRPQTFTLKLRSTGKNVKGYVNLNEGVGTPAFTSSPSGSALDHISHVSSERGSTGTGKCWKTIYHLLDLYAAMPDTKTITHRFSMATGDISEYYKGNRKYDILTEVKSSDEFDKQGQTTPLPIKEANERTKLMVFGVARINKTKLLATLSGLKLDAEITGLHSSVTCRNKSRPVSLECSVTGQVGRTYIKLLEGVAPNQLQTVVKTTVGKSQALYSSVSKKGKDKNSALFTIGAVIIEIPQHPVALHGMVTRSSKQLSSTLQELRVTRTSSRLSRGQQPDDDQTQQDSPSQQTKAMPKKSISRHHVNESSLIQPLVVQFSIMLQSLSVTAALLPSLQSQYKMDQVKSMGTTGNKAKFTIDLPHHSLSFTTKLPINQVAEVNLPPEACISLPAVHVSAEYVPEGTTGALRTDGHKGTEGVVFRQGGYLSAQAEIGVFEHSLTTDLLNHLVFVQNIFMKEVNEVIQKVYGGEQPVPIWLEDSEEPSYLDRLLFSLIIIVQRIQLTATTAGSSAVRLETGAVTLELSNRVQNVSGSNQSNSSARLFGRAQVDLNLSLGQLLRNALFEEAEAELQQFAFFNTRIVLRNAFQDEIVDGKDKEVVLITLKRPLIYVQPVAVDKAILVWLNYKNAYDYWNEKRATLNPDVQNATHQVYEKLQFGQITSQLSAQHLGTLFLQLTVEDMGICLPLNSLPLSSWGQRSIYEDSRGAVVVTLENTSISACSSGSLVSKGKFSNLCLRFADDFETSLDDWKPDMTDTSIMNLCVVSEGTYEVCSRTIAAKHTNENAKWFLNVQWQMEGVDIHLDINVGKQLSALGYTLTSLTGAEDPPTSIHVDYDSDDNEPTNGTRTSQESILPSFLFDPTLDNKQRSKLIEREMNEQAKIINDLRSLGASHGTIELELKRLHELEAMVYKDFRRDMIQKLRRQSVKASSITKGKLGLGSNAYRSKSFMVPSPIADTHPETMERYRYSPEDGQIGSSSINSGSYESSPKSGPSRSASLRVKNTAGPRVTFSDAQNICRQSSLPTASSELSLPEGNLDWVSHLNVDGEKVELRKKLPTSHEFDEGSSFIGSFTRDQHSTSNITQGGLSQTSTSQKQQEPNIDLELDVKVFINSGKCVLHTKDSTKEEEIKMNRMRKDRSCSAGLLEFPVPAGSPDTSRRNKDKLTATASSSRLRNTPHSTSLVDLTIFHIPGMDVKLHYQSKVILDDVENGNQTASEPFSPQSPDFSQSFPPRGFGDSFSPKTTQSEEERIENAFRRHDFRNSPVEATNGTKDEPHSSGDYAVADLKRSASSHGISNPNYACTPSSSSRSSEDSMPQFQMSVTPPHGMYMVSGAGGLGFKKSGVKKASLFAWMTLQSIPEETIISPHILEFLEQTLEPIPAKTNFNTTTNTSLLSDQDAINYGQYVYASFPVDVIVYFHMQPSTFRFSCLPVSRVECMLQLPSLDIIFSSKRAEDELLQSEFGDDTPNTAASAVGGLSVTGCMSDFSVYIFHPYGGKKSALKEAQWSPLSDSERKDSLSINVEFVKFHLSRSRMLNFQQENLKGKLGSDQSRAVIRFSIITDIGSASFKYDMRRLTEILAFPKAWYRRSIVRRLFLGDLSMSAAYNDDDDSMLNSSGVSSQRHEPRTPKSSEKSPLLGKDKIKSPLDADASRQSKFRESGRTFSMDSGTLPSPEHKNSAAWETLVLFALNFKKLNVHMNMGNVMGNVCWLTKDFRSEGRLSIGSTGHKNMYIALGLGGSGLDAKGGIVGGNIEIANIDTYTHIKEEPDLEPDHTIGLRLKALELRLDYMATSVLMTRVSDLSVNLRDEWKLNKPTGTGSFIPTRRPASIFIHGDMNWDQLQIMISKSSTADLLKMFNKLEEFFSQQFNSSKRAFSGFSQAAKPPKVTPQKSREGYPNQQQQQHMINDAKHHRHWQKVLAKVAGLKLSTMHIPLPPYGTVLGGTMELHGNNISLACFHGINFKSKSWALFSLKEPCITFNTEAQEIPSATETPPAQDVHIVQTLTCSLGLSTYKTHHSMATVCKVSRSVIFPPQFKSLQEWFHYAFASSQIDEVDRFPSLEKEKIDGNNSMERNRGGQKLVDPNHNREVIFALPSLQIHLKTEHLQSFSIPDLSGEKPVVECSFITEFEDHIFVTVDAEAFFFLHDLITSYLQGREKLMSSYMEKRVSIDGDKSSPVMSSSSSTSSQSSQVKKIYDDPFTKDWRNFSCKTWHLEPTVRLLSVAGKYIEPYGIDYILQKLGFSHARVTIPKWLQRGFMDPLDAILAVLTLNMVVIIKGDGHGNKIKEREDRNETKK</sequence>
<feature type="region of interest" description="Disordered" evidence="1">
    <location>
        <begin position="1203"/>
        <end position="1235"/>
    </location>
</feature>
<feature type="compositionally biased region" description="Low complexity" evidence="1">
    <location>
        <begin position="1036"/>
        <end position="1057"/>
    </location>
</feature>
<proteinExistence type="predicted"/>
<feature type="compositionally biased region" description="Polar residues" evidence="1">
    <location>
        <begin position="1350"/>
        <end position="1363"/>
    </location>
</feature>
<dbReference type="GO" id="GO:0048488">
    <property type="term" value="P:synaptic vesicle endocytosis"/>
    <property type="evidence" value="ECO:0007669"/>
    <property type="project" value="TreeGrafter"/>
</dbReference>
<dbReference type="Pfam" id="PF25040">
    <property type="entry name" value="BLTP1_C"/>
    <property type="match status" value="5"/>
</dbReference>
<reference evidence="4" key="1">
    <citation type="submission" date="2025-08" db="UniProtKB">
        <authorList>
            <consortium name="RefSeq"/>
        </authorList>
    </citation>
    <scope>IDENTIFICATION</scope>
    <source>
        <tissue evidence="4">Entire body</tissue>
    </source>
</reference>
<dbReference type="Pfam" id="PF25039">
    <property type="entry name" value="BLTP1_M"/>
    <property type="match status" value="1"/>
</dbReference>
<dbReference type="PANTHER" id="PTHR31640:SF1">
    <property type="entry name" value="BRIDGE-LIKE LIPID TRANSFER PROTEIN FAMILY MEMBER 1"/>
    <property type="match status" value="1"/>
</dbReference>
<dbReference type="KEGG" id="apln:108741618"/>
<feature type="region of interest" description="Disordered" evidence="1">
    <location>
        <begin position="327"/>
        <end position="365"/>
    </location>
</feature>
<feature type="compositionally biased region" description="Low complexity" evidence="1">
    <location>
        <begin position="1275"/>
        <end position="1291"/>
    </location>
</feature>
<evidence type="ECO:0000313" key="4">
    <source>
        <dbReference type="RefSeq" id="XP_025833255.1"/>
    </source>
</evidence>
<evidence type="ECO:0000259" key="2">
    <source>
        <dbReference type="SMART" id="SM01220"/>
    </source>
</evidence>
<evidence type="ECO:0000256" key="1">
    <source>
        <dbReference type="SAM" id="MobiDB-lite"/>
    </source>
</evidence>
<feature type="domain" description="Bridge-like lipid transfer protein family member 1 C-terminal" evidence="2">
    <location>
        <begin position="1726"/>
        <end position="2332"/>
    </location>
</feature>
<name>A0A7F5RBC7_AGRPL</name>
<feature type="compositionally biased region" description="Polar residues" evidence="1">
    <location>
        <begin position="1225"/>
        <end position="1235"/>
    </location>
</feature>
<feature type="non-terminal residue" evidence="4">
    <location>
        <position position="1"/>
    </location>
</feature>
<feature type="compositionally biased region" description="Polar residues" evidence="1">
    <location>
        <begin position="41"/>
        <end position="61"/>
    </location>
</feature>
<gene>
    <name evidence="4" type="primary">LOC108741618</name>
</gene>
<accession>A0A7F5RBC7</accession>
<protein>
    <submittedName>
        <fullName evidence="4">Uncharacterized protein KIAA1109-like</fullName>
    </submittedName>
</protein>
<dbReference type="InParanoid" id="A0A7F5RBC7"/>
<dbReference type="GO" id="GO:0098793">
    <property type="term" value="C:presynapse"/>
    <property type="evidence" value="ECO:0007669"/>
    <property type="project" value="GOC"/>
</dbReference>
<feature type="compositionally biased region" description="Low complexity" evidence="1">
    <location>
        <begin position="328"/>
        <end position="338"/>
    </location>
</feature>
<dbReference type="Proteomes" id="UP000192223">
    <property type="component" value="Unplaced"/>
</dbReference>
<organism evidence="3 4">
    <name type="scientific">Agrilus planipennis</name>
    <name type="common">Emerald ash borer</name>
    <name type="synonym">Agrilus marcopoli</name>
    <dbReference type="NCBI Taxonomy" id="224129"/>
    <lineage>
        <taxon>Eukaryota</taxon>
        <taxon>Metazoa</taxon>
        <taxon>Ecdysozoa</taxon>
        <taxon>Arthropoda</taxon>
        <taxon>Hexapoda</taxon>
        <taxon>Insecta</taxon>
        <taxon>Pterygota</taxon>
        <taxon>Neoptera</taxon>
        <taxon>Endopterygota</taxon>
        <taxon>Coleoptera</taxon>
        <taxon>Polyphaga</taxon>
        <taxon>Elateriformia</taxon>
        <taxon>Buprestoidea</taxon>
        <taxon>Buprestidae</taxon>
        <taxon>Agrilinae</taxon>
        <taxon>Agrilus</taxon>
    </lineage>
</organism>
<dbReference type="RefSeq" id="XP_025833255.1">
    <property type="nucleotide sequence ID" value="XM_025977470.1"/>
</dbReference>
<feature type="region of interest" description="Disordered" evidence="1">
    <location>
        <begin position="1028"/>
        <end position="1059"/>
    </location>
</feature>
<keyword evidence="3" id="KW-1185">Reference proteome</keyword>
<feature type="region of interest" description="Disordered" evidence="1">
    <location>
        <begin position="1350"/>
        <end position="1378"/>
    </location>
</feature>